<dbReference type="NCBIfam" id="TIGR01444">
    <property type="entry name" value="fkbM_fam"/>
    <property type="match status" value="1"/>
</dbReference>
<reference evidence="2 3" key="1">
    <citation type="submission" date="2020-08" db="EMBL/GenBank/DDBJ databases">
        <title>Genome public.</title>
        <authorList>
            <person name="Liu C."/>
            <person name="Sun Q."/>
        </authorList>
    </citation>
    <scope>NUCLEOTIDE SEQUENCE [LARGE SCALE GENOMIC DNA]</scope>
    <source>
        <strain evidence="2 3">BX2</strain>
    </source>
</reference>
<keyword evidence="2" id="KW-0489">Methyltransferase</keyword>
<protein>
    <submittedName>
        <fullName evidence="2">FkbM family methyltransferase</fullName>
    </submittedName>
</protein>
<feature type="domain" description="Methyltransferase FkbM" evidence="1">
    <location>
        <begin position="82"/>
        <end position="216"/>
    </location>
</feature>
<accession>A0ABR7EBJ7</accession>
<dbReference type="GO" id="GO:0008168">
    <property type="term" value="F:methyltransferase activity"/>
    <property type="evidence" value="ECO:0007669"/>
    <property type="project" value="UniProtKB-KW"/>
</dbReference>
<evidence type="ECO:0000313" key="2">
    <source>
        <dbReference type="EMBL" id="MBC5646558.1"/>
    </source>
</evidence>
<dbReference type="InterPro" id="IPR006342">
    <property type="entry name" value="FkbM_mtfrase"/>
</dbReference>
<gene>
    <name evidence="2" type="ORF">H8S77_27230</name>
</gene>
<dbReference type="PANTHER" id="PTHR34203">
    <property type="entry name" value="METHYLTRANSFERASE, FKBM FAMILY PROTEIN"/>
    <property type="match status" value="1"/>
</dbReference>
<dbReference type="RefSeq" id="WP_186961995.1">
    <property type="nucleotide sequence ID" value="NZ_JACOOI010000064.1"/>
</dbReference>
<dbReference type="GO" id="GO:0032259">
    <property type="term" value="P:methylation"/>
    <property type="evidence" value="ECO:0007669"/>
    <property type="project" value="UniProtKB-KW"/>
</dbReference>
<evidence type="ECO:0000313" key="3">
    <source>
        <dbReference type="Proteomes" id="UP000644010"/>
    </source>
</evidence>
<dbReference type="InterPro" id="IPR052514">
    <property type="entry name" value="SAM-dependent_MTase"/>
</dbReference>
<dbReference type="EMBL" id="JACOOI010000064">
    <property type="protein sequence ID" value="MBC5646558.1"/>
    <property type="molecule type" value="Genomic_DNA"/>
</dbReference>
<dbReference type="Gene3D" id="3.40.50.150">
    <property type="entry name" value="Vaccinia Virus protein VP39"/>
    <property type="match status" value="1"/>
</dbReference>
<comment type="caution">
    <text evidence="2">The sequence shown here is derived from an EMBL/GenBank/DDBJ whole genome shotgun (WGS) entry which is preliminary data.</text>
</comment>
<dbReference type="Proteomes" id="UP000644010">
    <property type="component" value="Unassembled WGS sequence"/>
</dbReference>
<dbReference type="SUPFAM" id="SSF53335">
    <property type="entry name" value="S-adenosyl-L-methionine-dependent methyltransferases"/>
    <property type="match status" value="1"/>
</dbReference>
<dbReference type="Pfam" id="PF05050">
    <property type="entry name" value="Methyltransf_21"/>
    <property type="match status" value="1"/>
</dbReference>
<name>A0ABR7EBJ7_9BACT</name>
<evidence type="ECO:0000259" key="1">
    <source>
        <dbReference type="Pfam" id="PF05050"/>
    </source>
</evidence>
<proteinExistence type="predicted"/>
<organism evidence="2 3">
    <name type="scientific">Parabacteroides segnis</name>
    <dbReference type="NCBI Taxonomy" id="2763058"/>
    <lineage>
        <taxon>Bacteria</taxon>
        <taxon>Pseudomonadati</taxon>
        <taxon>Bacteroidota</taxon>
        <taxon>Bacteroidia</taxon>
        <taxon>Bacteroidales</taxon>
        <taxon>Tannerellaceae</taxon>
        <taxon>Parabacteroides</taxon>
    </lineage>
</organism>
<keyword evidence="2" id="KW-0808">Transferase</keyword>
<sequence>MNFVRKIANFIRDYRIIGIDAFKLEFYPILGKRKVTVKLNGYRYPISLRCNMADYITYSQVFLKKDYEFDILNTLNPSVIIDCGANIGLTSVYYRNKYPGVHLISIEPEDNNYQMLIENMKYYENVLCLKNGVWNKKCNLNIVDKSVLDNSFVVCEFPGSLGIQAVTIGDIVKDYNLDKIDILKIDIEGSEKRIFSGGYETWLPLVKVLIIELHDRFVPGCAKAVFDALVSYKYKMYIKGESVCLYFEK</sequence>
<dbReference type="InterPro" id="IPR029063">
    <property type="entry name" value="SAM-dependent_MTases_sf"/>
</dbReference>
<dbReference type="PANTHER" id="PTHR34203:SF15">
    <property type="entry name" value="SLL1173 PROTEIN"/>
    <property type="match status" value="1"/>
</dbReference>
<keyword evidence="3" id="KW-1185">Reference proteome</keyword>